<sequence length="421" mass="44368">MRFADLPAGFLIAHRGGALQAPENTLEAYRWALRQGLQVLEQDVQVLADGALGVMHDGTVDRTTTSTGNVCDHTAASWKRLRIDAGTYLGGNWGDDLRPPLFEEVLAEFGGRALLCPEAKSPGTMAPMLDALESSGVDRETVLVQSFSRPECRVAVERGWQTLWLGSTDPAAAAADGISWIGVEAQAVTSSLCRSAHTLGVKVACYTVNRLWRWRNLKPCGVDACFSDDPVYLRDGARRHRRDAFAGGDWMPGMQPDGGVRGRFHSDGSFGFDAEGSAAWVLLGSLGPADPSAFTLDVAMCVDGLGEDAAGSLVLSTTDLPFDGSVSGGEGYEFLLHRDGRLVIRRFGDGVGAPVAEAGSTAVVAGDWVPLRVTVAAAGVSLARTDAPGAASAPAAAGPELGFLHIGRRGGAVRFQEVVFT</sequence>
<name>A0A2S6IIT5_9ACTN</name>
<dbReference type="Pfam" id="PF03009">
    <property type="entry name" value="GDPD"/>
    <property type="match status" value="1"/>
</dbReference>
<feature type="domain" description="GP-PDE" evidence="1">
    <location>
        <begin position="9"/>
        <end position="237"/>
    </location>
</feature>
<dbReference type="GO" id="GO:0006629">
    <property type="term" value="P:lipid metabolic process"/>
    <property type="evidence" value="ECO:0007669"/>
    <property type="project" value="InterPro"/>
</dbReference>
<keyword evidence="3" id="KW-1185">Reference proteome</keyword>
<dbReference type="PANTHER" id="PTHR46211">
    <property type="entry name" value="GLYCEROPHOSPHORYL DIESTER PHOSPHODIESTERASE"/>
    <property type="match status" value="1"/>
</dbReference>
<dbReference type="PANTHER" id="PTHR46211:SF14">
    <property type="entry name" value="GLYCEROPHOSPHODIESTER PHOSPHODIESTERASE"/>
    <property type="match status" value="1"/>
</dbReference>
<dbReference type="PROSITE" id="PS51704">
    <property type="entry name" value="GP_PDE"/>
    <property type="match status" value="1"/>
</dbReference>
<dbReference type="SUPFAM" id="SSF51695">
    <property type="entry name" value="PLC-like phosphodiesterases"/>
    <property type="match status" value="1"/>
</dbReference>
<dbReference type="GO" id="GO:0008081">
    <property type="term" value="F:phosphoric diester hydrolase activity"/>
    <property type="evidence" value="ECO:0007669"/>
    <property type="project" value="InterPro"/>
</dbReference>
<comment type="caution">
    <text evidence="2">The sequence shown here is derived from an EMBL/GenBank/DDBJ whole genome shotgun (WGS) entry which is preliminary data.</text>
</comment>
<protein>
    <submittedName>
        <fullName evidence="2">Glycerophosphoryl diester phosphodiesterase</fullName>
    </submittedName>
</protein>
<evidence type="ECO:0000259" key="1">
    <source>
        <dbReference type="PROSITE" id="PS51704"/>
    </source>
</evidence>
<dbReference type="OrthoDB" id="3268277at2"/>
<evidence type="ECO:0000313" key="2">
    <source>
        <dbReference type="EMBL" id="PPK94108.1"/>
    </source>
</evidence>
<dbReference type="InterPro" id="IPR017946">
    <property type="entry name" value="PLC-like_Pdiesterase_TIM-brl"/>
</dbReference>
<evidence type="ECO:0000313" key="3">
    <source>
        <dbReference type="Proteomes" id="UP000239485"/>
    </source>
</evidence>
<dbReference type="InterPro" id="IPR030395">
    <property type="entry name" value="GP_PDE_dom"/>
</dbReference>
<gene>
    <name evidence="2" type="ORF">CLV92_1085</name>
</gene>
<accession>A0A2S6IIT5</accession>
<dbReference type="Gene3D" id="3.20.20.190">
    <property type="entry name" value="Phosphatidylinositol (PI) phosphodiesterase"/>
    <property type="match status" value="1"/>
</dbReference>
<organism evidence="2 3">
    <name type="scientific">Kineococcus xinjiangensis</name>
    <dbReference type="NCBI Taxonomy" id="512762"/>
    <lineage>
        <taxon>Bacteria</taxon>
        <taxon>Bacillati</taxon>
        <taxon>Actinomycetota</taxon>
        <taxon>Actinomycetes</taxon>
        <taxon>Kineosporiales</taxon>
        <taxon>Kineosporiaceae</taxon>
        <taxon>Kineococcus</taxon>
    </lineage>
</organism>
<dbReference type="RefSeq" id="WP_104433077.1">
    <property type="nucleotide sequence ID" value="NZ_PTJD01000008.1"/>
</dbReference>
<reference evidence="2 3" key="1">
    <citation type="submission" date="2018-02" db="EMBL/GenBank/DDBJ databases">
        <title>Genomic Encyclopedia of Archaeal and Bacterial Type Strains, Phase II (KMG-II): from individual species to whole genera.</title>
        <authorList>
            <person name="Goeker M."/>
        </authorList>
    </citation>
    <scope>NUCLEOTIDE SEQUENCE [LARGE SCALE GENOMIC DNA]</scope>
    <source>
        <strain evidence="2 3">DSM 22857</strain>
    </source>
</reference>
<proteinExistence type="predicted"/>
<dbReference type="EMBL" id="PTJD01000008">
    <property type="protein sequence ID" value="PPK94108.1"/>
    <property type="molecule type" value="Genomic_DNA"/>
</dbReference>
<dbReference type="AlphaFoldDB" id="A0A2S6IIT5"/>
<dbReference type="Proteomes" id="UP000239485">
    <property type="component" value="Unassembled WGS sequence"/>
</dbReference>